<accession>A0A0C3FSN3</accession>
<evidence type="ECO:0000313" key="2">
    <source>
        <dbReference type="Proteomes" id="UP000054166"/>
    </source>
</evidence>
<dbReference type="HOGENOM" id="CLU_1723065_0_0_1"/>
<reference evidence="2" key="2">
    <citation type="submission" date="2015-01" db="EMBL/GenBank/DDBJ databases">
        <title>Evolutionary Origins and Diversification of the Mycorrhizal Mutualists.</title>
        <authorList>
            <consortium name="DOE Joint Genome Institute"/>
            <consortium name="Mycorrhizal Genomics Consortium"/>
            <person name="Kohler A."/>
            <person name="Kuo A."/>
            <person name="Nagy L.G."/>
            <person name="Floudas D."/>
            <person name="Copeland A."/>
            <person name="Barry K.W."/>
            <person name="Cichocki N."/>
            <person name="Veneault-Fourrey C."/>
            <person name="LaButti K."/>
            <person name="Lindquist E.A."/>
            <person name="Lipzen A."/>
            <person name="Lundell T."/>
            <person name="Morin E."/>
            <person name="Murat C."/>
            <person name="Riley R."/>
            <person name="Ohm R."/>
            <person name="Sun H."/>
            <person name="Tunlid A."/>
            <person name="Henrissat B."/>
            <person name="Grigoriev I.V."/>
            <person name="Hibbett D.S."/>
            <person name="Martin F."/>
        </authorList>
    </citation>
    <scope>NUCLEOTIDE SEQUENCE [LARGE SCALE GENOMIC DNA]</scope>
    <source>
        <strain evidence="2">F 1598</strain>
    </source>
</reference>
<keyword evidence="2" id="KW-1185">Reference proteome</keyword>
<organism evidence="1 2">
    <name type="scientific">Piloderma croceum (strain F 1598)</name>
    <dbReference type="NCBI Taxonomy" id="765440"/>
    <lineage>
        <taxon>Eukaryota</taxon>
        <taxon>Fungi</taxon>
        <taxon>Dikarya</taxon>
        <taxon>Basidiomycota</taxon>
        <taxon>Agaricomycotina</taxon>
        <taxon>Agaricomycetes</taxon>
        <taxon>Agaricomycetidae</taxon>
        <taxon>Atheliales</taxon>
        <taxon>Atheliaceae</taxon>
        <taxon>Piloderma</taxon>
    </lineage>
</organism>
<name>A0A0C3FSN3_PILCF</name>
<dbReference type="AlphaFoldDB" id="A0A0C3FSN3"/>
<evidence type="ECO:0000313" key="1">
    <source>
        <dbReference type="EMBL" id="KIM87225.1"/>
    </source>
</evidence>
<gene>
    <name evidence="1" type="ORF">PILCRDRAFT_304712</name>
</gene>
<reference evidence="1 2" key="1">
    <citation type="submission" date="2014-04" db="EMBL/GenBank/DDBJ databases">
        <authorList>
            <consortium name="DOE Joint Genome Institute"/>
            <person name="Kuo A."/>
            <person name="Tarkka M."/>
            <person name="Buscot F."/>
            <person name="Kohler A."/>
            <person name="Nagy L.G."/>
            <person name="Floudas D."/>
            <person name="Copeland A."/>
            <person name="Barry K.W."/>
            <person name="Cichocki N."/>
            <person name="Veneault-Fourrey C."/>
            <person name="LaButti K."/>
            <person name="Lindquist E.A."/>
            <person name="Lipzen A."/>
            <person name="Lundell T."/>
            <person name="Morin E."/>
            <person name="Murat C."/>
            <person name="Sun H."/>
            <person name="Tunlid A."/>
            <person name="Henrissat B."/>
            <person name="Grigoriev I.V."/>
            <person name="Hibbett D.S."/>
            <person name="Martin F."/>
            <person name="Nordberg H.P."/>
            <person name="Cantor M.N."/>
            <person name="Hua S.X."/>
        </authorList>
    </citation>
    <scope>NUCLEOTIDE SEQUENCE [LARGE SCALE GENOMIC DNA]</scope>
    <source>
        <strain evidence="1 2">F 1598</strain>
    </source>
</reference>
<dbReference type="EMBL" id="KN832980">
    <property type="protein sequence ID" value="KIM87225.1"/>
    <property type="molecule type" value="Genomic_DNA"/>
</dbReference>
<proteinExistence type="predicted"/>
<dbReference type="InParanoid" id="A0A0C3FSN3"/>
<dbReference type="Proteomes" id="UP000054166">
    <property type="component" value="Unassembled WGS sequence"/>
</dbReference>
<sequence length="152" mass="17738">MTSMIEGHLLRGWLRTGMVYLGSTFYAPETMCHVHHNGEHLIFNIASHFHAVYLDCPHYTNNPSMSQHSAGSPFSSMSSWHILLCRFEILFLSPPFSRVPFRRTEIVYMIPTCFVSLSCSFWSRCIYWRIHEFYSTDDHFTTEHEGLVLVNV</sequence>
<protein>
    <submittedName>
        <fullName evidence="1">Uncharacterized protein</fullName>
    </submittedName>
</protein>